<dbReference type="Gramene" id="OGLUM09G05070.1">
    <property type="protein sequence ID" value="OGLUM09G05070.1"/>
    <property type="gene ID" value="OGLUM09G05070"/>
</dbReference>
<dbReference type="HOGENOM" id="CLU_1985071_0_0_1"/>
<reference evidence="2" key="2">
    <citation type="submission" date="2018-05" db="EMBL/GenBank/DDBJ databases">
        <title>OgluRS3 (Oryza glumaepatula Reference Sequence Version 3).</title>
        <authorList>
            <person name="Zhang J."/>
            <person name="Kudrna D."/>
            <person name="Lee S."/>
            <person name="Talag J."/>
            <person name="Welchert J."/>
            <person name="Wing R.A."/>
        </authorList>
    </citation>
    <scope>NUCLEOTIDE SEQUENCE [LARGE SCALE GENOMIC DNA]</scope>
</reference>
<proteinExistence type="predicted"/>
<dbReference type="EnsemblPlants" id="OGLUM09G05070.1">
    <property type="protein sequence ID" value="OGLUM09G05070.1"/>
    <property type="gene ID" value="OGLUM09G05070"/>
</dbReference>
<feature type="compositionally biased region" description="Acidic residues" evidence="1">
    <location>
        <begin position="110"/>
        <end position="120"/>
    </location>
</feature>
<feature type="compositionally biased region" description="Polar residues" evidence="1">
    <location>
        <begin position="1"/>
        <end position="17"/>
    </location>
</feature>
<evidence type="ECO:0000313" key="2">
    <source>
        <dbReference type="EnsemblPlants" id="OGLUM09G05070.1"/>
    </source>
</evidence>
<sequence>MPSTPFTISFPTQSFAETSPAPPPAAPALFGRRRSRTPQPELPPPLDSPRLTYAHQAAALSGVRRSRRCRLHLAADASHATAAFGASEISVPGDDGLYDYIKSEDHEEKDACEDPVDPLEWDSYGF</sequence>
<organism evidence="2">
    <name type="scientific">Oryza glumipatula</name>
    <dbReference type="NCBI Taxonomy" id="40148"/>
    <lineage>
        <taxon>Eukaryota</taxon>
        <taxon>Viridiplantae</taxon>
        <taxon>Streptophyta</taxon>
        <taxon>Embryophyta</taxon>
        <taxon>Tracheophyta</taxon>
        <taxon>Spermatophyta</taxon>
        <taxon>Magnoliopsida</taxon>
        <taxon>Liliopsida</taxon>
        <taxon>Poales</taxon>
        <taxon>Poaceae</taxon>
        <taxon>BOP clade</taxon>
        <taxon>Oryzoideae</taxon>
        <taxon>Oryzeae</taxon>
        <taxon>Oryzinae</taxon>
        <taxon>Oryza</taxon>
    </lineage>
</organism>
<feature type="region of interest" description="Disordered" evidence="1">
    <location>
        <begin position="1"/>
        <end position="51"/>
    </location>
</feature>
<evidence type="ECO:0000256" key="1">
    <source>
        <dbReference type="SAM" id="MobiDB-lite"/>
    </source>
</evidence>
<protein>
    <submittedName>
        <fullName evidence="2">Uncharacterized protein</fullName>
    </submittedName>
</protein>
<dbReference type="Proteomes" id="UP000026961">
    <property type="component" value="Chromosome 9"/>
</dbReference>
<name>A0A0E0B0Z6_9ORYZ</name>
<reference evidence="2" key="1">
    <citation type="submission" date="2015-04" db="UniProtKB">
        <authorList>
            <consortium name="EnsemblPlants"/>
        </authorList>
    </citation>
    <scope>IDENTIFICATION</scope>
</reference>
<keyword evidence="3" id="KW-1185">Reference proteome</keyword>
<evidence type="ECO:0000313" key="3">
    <source>
        <dbReference type="Proteomes" id="UP000026961"/>
    </source>
</evidence>
<feature type="region of interest" description="Disordered" evidence="1">
    <location>
        <begin position="105"/>
        <end position="126"/>
    </location>
</feature>
<accession>A0A0E0B0Z6</accession>
<dbReference type="AlphaFoldDB" id="A0A0E0B0Z6"/>